<evidence type="ECO:0000259" key="2">
    <source>
        <dbReference type="SMART" id="SM00235"/>
    </source>
</evidence>
<sequence>MTPSSAQNALGRNDSTQSCDLENRDDGNDTAALTRVSHGHGTVDDDDDDDDDSNSDDGVIDDNEPLCAAFLANTCWKPGQTIRILSFSKDENVLEKVESYAEEWTKHANLKFVFVTCKNEPSDIRITFKSGGSWCYVGTRALRCSPPEPTMNLDFGVDPSEEHIKQTVLHEFGHAIGLIHEHSSPEAKIDWDHDATMKHYGSNYHWSKKSVRANVLRKYKAGTCPICSPFDQDSIMLYDFNKSVTRNGWSSTSSFCLSETDKKFAAKAYPWTDQHVRRDNHVATHGGLDANGGQDFQERDRRKRDHAGVRQRFLTIRKSVPK</sequence>
<evidence type="ECO:0000313" key="4">
    <source>
        <dbReference type="Proteomes" id="UP000053477"/>
    </source>
</evidence>
<feature type="region of interest" description="Disordered" evidence="1">
    <location>
        <begin position="1"/>
        <end position="60"/>
    </location>
</feature>
<dbReference type="GO" id="GO:0006508">
    <property type="term" value="P:proteolysis"/>
    <property type="evidence" value="ECO:0007669"/>
    <property type="project" value="InterPro"/>
</dbReference>
<dbReference type="AlphaFoldDB" id="A0A0H2SFB8"/>
<protein>
    <submittedName>
        <fullName evidence="3">Zincin</fullName>
    </submittedName>
</protein>
<dbReference type="Proteomes" id="UP000053477">
    <property type="component" value="Unassembled WGS sequence"/>
</dbReference>
<gene>
    <name evidence="3" type="ORF">SCHPADRAFT_927020</name>
</gene>
<accession>A0A0H2SFB8</accession>
<organism evidence="3 4">
    <name type="scientific">Schizopora paradoxa</name>
    <dbReference type="NCBI Taxonomy" id="27342"/>
    <lineage>
        <taxon>Eukaryota</taxon>
        <taxon>Fungi</taxon>
        <taxon>Dikarya</taxon>
        <taxon>Basidiomycota</taxon>
        <taxon>Agaricomycotina</taxon>
        <taxon>Agaricomycetes</taxon>
        <taxon>Hymenochaetales</taxon>
        <taxon>Schizoporaceae</taxon>
        <taxon>Schizopora</taxon>
    </lineage>
</organism>
<feature type="region of interest" description="Disordered" evidence="1">
    <location>
        <begin position="283"/>
        <end position="308"/>
    </location>
</feature>
<dbReference type="InterPro" id="IPR001506">
    <property type="entry name" value="Peptidase_M12A"/>
</dbReference>
<feature type="compositionally biased region" description="Polar residues" evidence="1">
    <location>
        <begin position="1"/>
        <end position="20"/>
    </location>
</feature>
<feature type="domain" description="Peptidase metallopeptidase" evidence="2">
    <location>
        <begin position="72"/>
        <end position="202"/>
    </location>
</feature>
<dbReference type="Gene3D" id="3.40.390.10">
    <property type="entry name" value="Collagenase (Catalytic Domain)"/>
    <property type="match status" value="1"/>
</dbReference>
<dbReference type="InterPro" id="IPR024079">
    <property type="entry name" value="MetalloPept_cat_dom_sf"/>
</dbReference>
<dbReference type="SMART" id="SM00235">
    <property type="entry name" value="ZnMc"/>
    <property type="match status" value="1"/>
</dbReference>
<dbReference type="STRING" id="27342.A0A0H2SFB8"/>
<dbReference type="InterPro" id="IPR006026">
    <property type="entry name" value="Peptidase_Metallo"/>
</dbReference>
<dbReference type="Pfam" id="PF01400">
    <property type="entry name" value="Astacin"/>
    <property type="match status" value="1"/>
</dbReference>
<keyword evidence="4" id="KW-1185">Reference proteome</keyword>
<dbReference type="SUPFAM" id="SSF55486">
    <property type="entry name" value="Metalloproteases ('zincins'), catalytic domain"/>
    <property type="match status" value="1"/>
</dbReference>
<evidence type="ECO:0000313" key="3">
    <source>
        <dbReference type="EMBL" id="KLO15786.1"/>
    </source>
</evidence>
<dbReference type="GO" id="GO:0008270">
    <property type="term" value="F:zinc ion binding"/>
    <property type="evidence" value="ECO:0007669"/>
    <property type="project" value="InterPro"/>
</dbReference>
<reference evidence="3 4" key="1">
    <citation type="submission" date="2015-04" db="EMBL/GenBank/DDBJ databases">
        <title>Complete genome sequence of Schizopora paradoxa KUC8140, a cosmopolitan wood degrader in East Asia.</title>
        <authorList>
            <consortium name="DOE Joint Genome Institute"/>
            <person name="Min B."/>
            <person name="Park H."/>
            <person name="Jang Y."/>
            <person name="Kim J.-J."/>
            <person name="Kim K.H."/>
            <person name="Pangilinan J."/>
            <person name="Lipzen A."/>
            <person name="Riley R."/>
            <person name="Grigoriev I.V."/>
            <person name="Spatafora J.W."/>
            <person name="Choi I.-G."/>
        </authorList>
    </citation>
    <scope>NUCLEOTIDE SEQUENCE [LARGE SCALE GENOMIC DNA]</scope>
    <source>
        <strain evidence="3 4">KUC8140</strain>
    </source>
</reference>
<name>A0A0H2SFB8_9AGAM</name>
<dbReference type="EMBL" id="KQ085925">
    <property type="protein sequence ID" value="KLO15786.1"/>
    <property type="molecule type" value="Genomic_DNA"/>
</dbReference>
<feature type="compositionally biased region" description="Acidic residues" evidence="1">
    <location>
        <begin position="44"/>
        <end position="60"/>
    </location>
</feature>
<dbReference type="InParanoid" id="A0A0H2SFB8"/>
<evidence type="ECO:0000256" key="1">
    <source>
        <dbReference type="SAM" id="MobiDB-lite"/>
    </source>
</evidence>
<proteinExistence type="predicted"/>
<dbReference type="GO" id="GO:0004222">
    <property type="term" value="F:metalloendopeptidase activity"/>
    <property type="evidence" value="ECO:0007669"/>
    <property type="project" value="InterPro"/>
</dbReference>
<dbReference type="OrthoDB" id="5945790at2759"/>